<evidence type="ECO:0000256" key="1">
    <source>
        <dbReference type="SAM" id="Phobius"/>
    </source>
</evidence>
<feature type="transmembrane region" description="Helical" evidence="1">
    <location>
        <begin position="68"/>
        <end position="86"/>
    </location>
</feature>
<keyword evidence="1" id="KW-1133">Transmembrane helix</keyword>
<evidence type="ECO:0000313" key="2">
    <source>
        <dbReference type="EMBL" id="CAB0040800.1"/>
    </source>
</evidence>
<sequence length="117" mass="13353">MARSASIINIVRHLSITVKIASIKMLLYLTQLKLQTLENTIIFSLRLRDVRIATVRDMCRDKLTFERLFFVELLIYIVRTVSLIGVESALNNLRYESSAWGTASLGITENLSARVNH</sequence>
<accession>A0A6H5IUS7</accession>
<evidence type="ECO:0000313" key="3">
    <source>
        <dbReference type="Proteomes" id="UP000479190"/>
    </source>
</evidence>
<gene>
    <name evidence="2" type="ORF">TBRA_LOCUS12494</name>
</gene>
<keyword evidence="1" id="KW-0472">Membrane</keyword>
<keyword evidence="3" id="KW-1185">Reference proteome</keyword>
<dbReference type="EMBL" id="CADCXV010001053">
    <property type="protein sequence ID" value="CAB0040800.1"/>
    <property type="molecule type" value="Genomic_DNA"/>
</dbReference>
<reference evidence="2 3" key="1">
    <citation type="submission" date="2020-02" db="EMBL/GenBank/DDBJ databases">
        <authorList>
            <person name="Ferguson B K."/>
        </authorList>
    </citation>
    <scope>NUCLEOTIDE SEQUENCE [LARGE SCALE GENOMIC DNA]</scope>
</reference>
<feature type="non-terminal residue" evidence="2">
    <location>
        <position position="117"/>
    </location>
</feature>
<keyword evidence="1" id="KW-0812">Transmembrane</keyword>
<name>A0A6H5IUS7_9HYME</name>
<organism evidence="2 3">
    <name type="scientific">Trichogramma brassicae</name>
    <dbReference type="NCBI Taxonomy" id="86971"/>
    <lineage>
        <taxon>Eukaryota</taxon>
        <taxon>Metazoa</taxon>
        <taxon>Ecdysozoa</taxon>
        <taxon>Arthropoda</taxon>
        <taxon>Hexapoda</taxon>
        <taxon>Insecta</taxon>
        <taxon>Pterygota</taxon>
        <taxon>Neoptera</taxon>
        <taxon>Endopterygota</taxon>
        <taxon>Hymenoptera</taxon>
        <taxon>Apocrita</taxon>
        <taxon>Proctotrupomorpha</taxon>
        <taxon>Chalcidoidea</taxon>
        <taxon>Trichogrammatidae</taxon>
        <taxon>Trichogramma</taxon>
    </lineage>
</organism>
<protein>
    <submittedName>
        <fullName evidence="2">Uncharacterized protein</fullName>
    </submittedName>
</protein>
<proteinExistence type="predicted"/>
<dbReference type="Proteomes" id="UP000479190">
    <property type="component" value="Unassembled WGS sequence"/>
</dbReference>
<dbReference type="AlphaFoldDB" id="A0A6H5IUS7"/>